<sequence length="71" mass="8060">MTSHPQIRGRIRYSRTDRCRTPQIRVTKDGWDGAALGGEASIVVHVVEEQQLVQLTIQLGYPKDTLTCRPR</sequence>
<proteinExistence type="predicted"/>
<dbReference type="Proteomes" id="UP000092993">
    <property type="component" value="Unassembled WGS sequence"/>
</dbReference>
<comment type="caution">
    <text evidence="1">The sequence shown here is derived from an EMBL/GenBank/DDBJ whole genome shotgun (WGS) entry which is preliminary data.</text>
</comment>
<gene>
    <name evidence="1" type="ORF">A0H81_04648</name>
</gene>
<evidence type="ECO:0000313" key="2">
    <source>
        <dbReference type="Proteomes" id="UP000092993"/>
    </source>
</evidence>
<evidence type="ECO:0000313" key="1">
    <source>
        <dbReference type="EMBL" id="OBZ75256.1"/>
    </source>
</evidence>
<name>A0A1C7MFY5_GRIFR</name>
<dbReference type="EMBL" id="LUGG01000004">
    <property type="protein sequence ID" value="OBZ75256.1"/>
    <property type="molecule type" value="Genomic_DNA"/>
</dbReference>
<reference evidence="1 2" key="1">
    <citation type="submission" date="2016-03" db="EMBL/GenBank/DDBJ databases">
        <title>Whole genome sequencing of Grifola frondosa 9006-11.</title>
        <authorList>
            <person name="Min B."/>
            <person name="Park H."/>
            <person name="Kim J.-G."/>
            <person name="Cho H."/>
            <person name="Oh Y.-L."/>
            <person name="Kong W.-S."/>
            <person name="Choi I.-G."/>
        </authorList>
    </citation>
    <scope>NUCLEOTIDE SEQUENCE [LARGE SCALE GENOMIC DNA]</scope>
    <source>
        <strain evidence="1 2">9006-11</strain>
    </source>
</reference>
<keyword evidence="2" id="KW-1185">Reference proteome</keyword>
<dbReference type="AlphaFoldDB" id="A0A1C7MFY5"/>
<organism evidence="1 2">
    <name type="scientific">Grifola frondosa</name>
    <name type="common">Maitake</name>
    <name type="synonym">Polyporus frondosus</name>
    <dbReference type="NCBI Taxonomy" id="5627"/>
    <lineage>
        <taxon>Eukaryota</taxon>
        <taxon>Fungi</taxon>
        <taxon>Dikarya</taxon>
        <taxon>Basidiomycota</taxon>
        <taxon>Agaricomycotina</taxon>
        <taxon>Agaricomycetes</taxon>
        <taxon>Polyporales</taxon>
        <taxon>Grifolaceae</taxon>
        <taxon>Grifola</taxon>
    </lineage>
</organism>
<accession>A0A1C7MFY5</accession>
<protein>
    <submittedName>
        <fullName evidence="1">Uncharacterized protein</fullName>
    </submittedName>
</protein>